<sequence length="239" mass="24605">MTARGAGLRGPRGPVFEGVDLDVPAGGLLVAHGPAGSGRTALLLTLAGRMRPSSGVVRVDAGRAAGRIRARQAVAVARAEPAVGLEVRLRVRELVAERRWLEQGATPRRIVEAARLVGLRHLRGRALAEDLAPLEALQLAVALAFAARPAGLVVDGVDDGLPDADRHRAWQGLEAVRACGCTVLASALQPPADAGPDTVLLSLPARSADRLPAAPPARSADHRPTTCPTARPSGKGAAA</sequence>
<evidence type="ECO:0000313" key="6">
    <source>
        <dbReference type="Proteomes" id="UP001501752"/>
    </source>
</evidence>
<evidence type="ECO:0000256" key="2">
    <source>
        <dbReference type="ARBA" id="ARBA00022840"/>
    </source>
</evidence>
<evidence type="ECO:0000259" key="4">
    <source>
        <dbReference type="PROSITE" id="PS50893"/>
    </source>
</evidence>
<dbReference type="SUPFAM" id="SSF52540">
    <property type="entry name" value="P-loop containing nucleoside triphosphate hydrolases"/>
    <property type="match status" value="1"/>
</dbReference>
<evidence type="ECO:0000256" key="3">
    <source>
        <dbReference type="SAM" id="MobiDB-lite"/>
    </source>
</evidence>
<proteinExistence type="predicted"/>
<feature type="region of interest" description="Disordered" evidence="3">
    <location>
        <begin position="210"/>
        <end position="239"/>
    </location>
</feature>
<comment type="caution">
    <text evidence="5">The sequence shown here is derived from an EMBL/GenBank/DDBJ whole genome shotgun (WGS) entry which is preliminary data.</text>
</comment>
<organism evidence="5 6">
    <name type="scientific">Kitasatospora terrestris</name>
    <dbReference type="NCBI Taxonomy" id="258051"/>
    <lineage>
        <taxon>Bacteria</taxon>
        <taxon>Bacillati</taxon>
        <taxon>Actinomycetota</taxon>
        <taxon>Actinomycetes</taxon>
        <taxon>Kitasatosporales</taxon>
        <taxon>Streptomycetaceae</taxon>
        <taxon>Kitasatospora</taxon>
    </lineage>
</organism>
<gene>
    <name evidence="5" type="ORF">GCM10023235_01080</name>
</gene>
<dbReference type="InterPro" id="IPR003439">
    <property type="entry name" value="ABC_transporter-like_ATP-bd"/>
</dbReference>
<dbReference type="Pfam" id="PF00005">
    <property type="entry name" value="ABC_tran"/>
    <property type="match status" value="1"/>
</dbReference>
<dbReference type="Proteomes" id="UP001501752">
    <property type="component" value="Unassembled WGS sequence"/>
</dbReference>
<feature type="domain" description="ABC transporter" evidence="4">
    <location>
        <begin position="1"/>
        <end position="230"/>
    </location>
</feature>
<protein>
    <recommendedName>
        <fullName evidence="4">ABC transporter domain-containing protein</fullName>
    </recommendedName>
</protein>
<reference evidence="6" key="1">
    <citation type="journal article" date="2019" name="Int. J. Syst. Evol. Microbiol.">
        <title>The Global Catalogue of Microorganisms (GCM) 10K type strain sequencing project: providing services to taxonomists for standard genome sequencing and annotation.</title>
        <authorList>
            <consortium name="The Broad Institute Genomics Platform"/>
            <consortium name="The Broad Institute Genome Sequencing Center for Infectious Disease"/>
            <person name="Wu L."/>
            <person name="Ma J."/>
        </authorList>
    </citation>
    <scope>NUCLEOTIDE SEQUENCE [LARGE SCALE GENOMIC DNA]</scope>
    <source>
        <strain evidence="6">JCM 13006</strain>
    </source>
</reference>
<accession>A0ABP9D6W8</accession>
<keyword evidence="2" id="KW-0067">ATP-binding</keyword>
<evidence type="ECO:0000313" key="5">
    <source>
        <dbReference type="EMBL" id="GAA4830819.1"/>
    </source>
</evidence>
<dbReference type="Gene3D" id="3.40.50.300">
    <property type="entry name" value="P-loop containing nucleotide triphosphate hydrolases"/>
    <property type="match status" value="1"/>
</dbReference>
<name>A0ABP9D6W8_9ACTN</name>
<keyword evidence="6" id="KW-1185">Reference proteome</keyword>
<dbReference type="EMBL" id="BAABIS010000001">
    <property type="protein sequence ID" value="GAA4830819.1"/>
    <property type="molecule type" value="Genomic_DNA"/>
</dbReference>
<dbReference type="SMART" id="SM00382">
    <property type="entry name" value="AAA"/>
    <property type="match status" value="1"/>
</dbReference>
<keyword evidence="1" id="KW-0547">Nucleotide-binding</keyword>
<dbReference type="InterPro" id="IPR003593">
    <property type="entry name" value="AAA+_ATPase"/>
</dbReference>
<evidence type="ECO:0000256" key="1">
    <source>
        <dbReference type="ARBA" id="ARBA00022741"/>
    </source>
</evidence>
<dbReference type="PROSITE" id="PS50893">
    <property type="entry name" value="ABC_TRANSPORTER_2"/>
    <property type="match status" value="1"/>
</dbReference>
<dbReference type="InterPro" id="IPR027417">
    <property type="entry name" value="P-loop_NTPase"/>
</dbReference>